<dbReference type="GO" id="GO:0071949">
    <property type="term" value="F:FAD binding"/>
    <property type="evidence" value="ECO:0007669"/>
    <property type="project" value="InterPro"/>
</dbReference>
<comment type="similarity">
    <text evidence="16">Belongs to the MurB family.</text>
</comment>
<evidence type="ECO:0000256" key="8">
    <source>
        <dbReference type="ARBA" id="ARBA00022827"/>
    </source>
</evidence>
<evidence type="ECO:0000256" key="2">
    <source>
        <dbReference type="ARBA" id="ARBA00003921"/>
    </source>
</evidence>
<dbReference type="InterPro" id="IPR016169">
    <property type="entry name" value="FAD-bd_PCMH_sub2"/>
</dbReference>
<evidence type="ECO:0000256" key="14">
    <source>
        <dbReference type="ARBA" id="ARBA00023316"/>
    </source>
</evidence>
<dbReference type="NCBIfam" id="TIGR00179">
    <property type="entry name" value="murB"/>
    <property type="match status" value="1"/>
</dbReference>
<dbReference type="UniPathway" id="UPA00219"/>
<dbReference type="Pfam" id="PF01565">
    <property type="entry name" value="FAD_binding_4"/>
    <property type="match status" value="1"/>
</dbReference>
<evidence type="ECO:0000256" key="10">
    <source>
        <dbReference type="ARBA" id="ARBA00022960"/>
    </source>
</evidence>
<feature type="domain" description="FAD-binding PCMH-type" evidence="17">
    <location>
        <begin position="17"/>
        <end position="185"/>
    </location>
</feature>
<name>A0A1G2K9P5_9BACT</name>
<dbReference type="Gene3D" id="3.30.465.10">
    <property type="match status" value="1"/>
</dbReference>
<dbReference type="PANTHER" id="PTHR21071:SF4">
    <property type="entry name" value="UDP-N-ACETYLENOLPYRUVOYLGLUCOSAMINE REDUCTASE"/>
    <property type="match status" value="1"/>
</dbReference>
<dbReference type="Proteomes" id="UP000178574">
    <property type="component" value="Unassembled WGS sequence"/>
</dbReference>
<comment type="caution">
    <text evidence="18">The sequence shown here is derived from an EMBL/GenBank/DDBJ whole genome shotgun (WGS) entry which is preliminary data.</text>
</comment>
<evidence type="ECO:0000256" key="1">
    <source>
        <dbReference type="ARBA" id="ARBA00001974"/>
    </source>
</evidence>
<dbReference type="GO" id="GO:0009252">
    <property type="term" value="P:peptidoglycan biosynthetic process"/>
    <property type="evidence" value="ECO:0007669"/>
    <property type="project" value="UniProtKB-UniRule"/>
</dbReference>
<feature type="active site" description="Proton donor" evidence="16">
    <location>
        <position position="214"/>
    </location>
</feature>
<dbReference type="InterPro" id="IPR006094">
    <property type="entry name" value="Oxid_FAD_bind_N"/>
</dbReference>
<dbReference type="Gene3D" id="3.90.78.10">
    <property type="entry name" value="UDP-N-acetylenolpyruvoylglucosamine reductase, C-terminal domain"/>
    <property type="match status" value="1"/>
</dbReference>
<dbReference type="InterPro" id="IPR016167">
    <property type="entry name" value="FAD-bd_PCMH_sub1"/>
</dbReference>
<accession>A0A1G2K9P5</accession>
<evidence type="ECO:0000256" key="7">
    <source>
        <dbReference type="ARBA" id="ARBA00022630"/>
    </source>
</evidence>
<evidence type="ECO:0000313" key="18">
    <source>
        <dbReference type="EMBL" id="OGZ96105.1"/>
    </source>
</evidence>
<dbReference type="GO" id="GO:0008762">
    <property type="term" value="F:UDP-N-acetylmuramate dehydrogenase activity"/>
    <property type="evidence" value="ECO:0007669"/>
    <property type="project" value="UniProtKB-UniRule"/>
</dbReference>
<keyword evidence="14 16" id="KW-0961">Cell wall biogenesis/degradation</keyword>
<evidence type="ECO:0000256" key="12">
    <source>
        <dbReference type="ARBA" id="ARBA00023002"/>
    </source>
</evidence>
<dbReference type="SUPFAM" id="SSF56176">
    <property type="entry name" value="FAD-binding/transporter-associated domain-like"/>
    <property type="match status" value="1"/>
</dbReference>
<evidence type="ECO:0000256" key="6">
    <source>
        <dbReference type="ARBA" id="ARBA00022618"/>
    </source>
</evidence>
<comment type="cofactor">
    <cofactor evidence="1 16">
        <name>FAD</name>
        <dbReference type="ChEBI" id="CHEBI:57692"/>
    </cofactor>
</comment>
<keyword evidence="9 16" id="KW-0521">NADP</keyword>
<keyword evidence="12 16" id="KW-0560">Oxidoreductase</keyword>
<evidence type="ECO:0000313" key="19">
    <source>
        <dbReference type="Proteomes" id="UP000178574"/>
    </source>
</evidence>
<keyword evidence="7 16" id="KW-0285">Flavoprotein</keyword>
<evidence type="ECO:0000256" key="16">
    <source>
        <dbReference type="HAMAP-Rule" id="MF_00037"/>
    </source>
</evidence>
<keyword evidence="6 16" id="KW-0132">Cell division</keyword>
<dbReference type="InterPro" id="IPR036318">
    <property type="entry name" value="FAD-bd_PCMH-like_sf"/>
</dbReference>
<evidence type="ECO:0000256" key="11">
    <source>
        <dbReference type="ARBA" id="ARBA00022984"/>
    </source>
</evidence>
<reference evidence="18 19" key="1">
    <citation type="journal article" date="2016" name="Nat. Commun.">
        <title>Thousands of microbial genomes shed light on interconnected biogeochemical processes in an aquifer system.</title>
        <authorList>
            <person name="Anantharaman K."/>
            <person name="Brown C.T."/>
            <person name="Hug L.A."/>
            <person name="Sharon I."/>
            <person name="Castelle C.J."/>
            <person name="Probst A.J."/>
            <person name="Thomas B.C."/>
            <person name="Singh A."/>
            <person name="Wilkins M.J."/>
            <person name="Karaoz U."/>
            <person name="Brodie E.L."/>
            <person name="Williams K.H."/>
            <person name="Hubbard S.S."/>
            <person name="Banfield J.F."/>
        </authorList>
    </citation>
    <scope>NUCLEOTIDE SEQUENCE [LARGE SCALE GENOMIC DNA]</scope>
</reference>
<comment type="subcellular location">
    <subcellularLocation>
        <location evidence="3 16">Cytoplasm</location>
    </subcellularLocation>
</comment>
<comment type="function">
    <text evidence="2 16">Cell wall formation.</text>
</comment>
<dbReference type="EC" id="1.3.1.98" evidence="16"/>
<dbReference type="InterPro" id="IPR016166">
    <property type="entry name" value="FAD-bd_PCMH"/>
</dbReference>
<dbReference type="GO" id="GO:0005829">
    <property type="term" value="C:cytosol"/>
    <property type="evidence" value="ECO:0007669"/>
    <property type="project" value="TreeGrafter"/>
</dbReference>
<feature type="active site" evidence="16">
    <location>
        <position position="163"/>
    </location>
</feature>
<evidence type="ECO:0000259" key="17">
    <source>
        <dbReference type="PROSITE" id="PS51387"/>
    </source>
</evidence>
<keyword evidence="11 16" id="KW-0573">Peptidoglycan synthesis</keyword>
<protein>
    <recommendedName>
        <fullName evidence="16">UDP-N-acetylenolpyruvoylglucosamine reductase</fullName>
        <ecNumber evidence="16">1.3.1.98</ecNumber>
    </recommendedName>
    <alternativeName>
        <fullName evidence="16">UDP-N-acetylmuramate dehydrogenase</fullName>
    </alternativeName>
</protein>
<dbReference type="GO" id="GO:0051301">
    <property type="term" value="P:cell division"/>
    <property type="evidence" value="ECO:0007669"/>
    <property type="project" value="UniProtKB-KW"/>
</dbReference>
<dbReference type="GO" id="GO:0071555">
    <property type="term" value="P:cell wall organization"/>
    <property type="evidence" value="ECO:0007669"/>
    <property type="project" value="UniProtKB-KW"/>
</dbReference>
<keyword evidence="13 16" id="KW-0131">Cell cycle</keyword>
<feature type="active site" evidence="16">
    <location>
        <position position="306"/>
    </location>
</feature>
<dbReference type="AlphaFoldDB" id="A0A1G2K9P5"/>
<comment type="pathway">
    <text evidence="4 16">Cell wall biogenesis; peptidoglycan biosynthesis.</text>
</comment>
<dbReference type="EMBL" id="MHQD01000020">
    <property type="protein sequence ID" value="OGZ96105.1"/>
    <property type="molecule type" value="Genomic_DNA"/>
</dbReference>
<evidence type="ECO:0000256" key="9">
    <source>
        <dbReference type="ARBA" id="ARBA00022857"/>
    </source>
</evidence>
<sequence>MIRIEEHIPIAPYTVYKIGGPARYFIDARTADDVRDAVQFARERSVPFFILGGGSNILVSDEGFSGVVIHAGNQGIRVEGNVLEADAGAKMASAVAAASRASLAGFEWGIGIPGTVGGSLRGNAGCFGGEMKDVVSEVFFLDSDQAALPIKTFSNRACEFRYRHSIFKEHSEWIILLVRISLALGDPHRIKERILALSKERTEKQDIGTQSCGCIFKNISWEEAGDRGGALVNRFPELAGRPNIPASFLIDRAGLKGSREGSVVISPKHANFFVNEGGVRAGDVRSLIERAKARVKEEFDVLLHEEIQYVGFEKK</sequence>
<dbReference type="NCBIfam" id="NF010480">
    <property type="entry name" value="PRK13905.1"/>
    <property type="match status" value="1"/>
</dbReference>
<dbReference type="InterPro" id="IPR003170">
    <property type="entry name" value="MurB"/>
</dbReference>
<dbReference type="InterPro" id="IPR036635">
    <property type="entry name" value="MurB_C_sf"/>
</dbReference>
<dbReference type="PROSITE" id="PS51387">
    <property type="entry name" value="FAD_PCMH"/>
    <property type="match status" value="1"/>
</dbReference>
<evidence type="ECO:0000256" key="5">
    <source>
        <dbReference type="ARBA" id="ARBA00022490"/>
    </source>
</evidence>
<organism evidence="18 19">
    <name type="scientific">Candidatus Sungbacteria bacterium RIFCSPHIGHO2_01_FULL_50_25</name>
    <dbReference type="NCBI Taxonomy" id="1802265"/>
    <lineage>
        <taxon>Bacteria</taxon>
        <taxon>Candidatus Sungiibacteriota</taxon>
    </lineage>
</organism>
<proteinExistence type="inferred from homology"/>
<evidence type="ECO:0000256" key="15">
    <source>
        <dbReference type="ARBA" id="ARBA00048914"/>
    </source>
</evidence>
<evidence type="ECO:0000256" key="13">
    <source>
        <dbReference type="ARBA" id="ARBA00023306"/>
    </source>
</evidence>
<dbReference type="HAMAP" id="MF_00037">
    <property type="entry name" value="MurB"/>
    <property type="match status" value="1"/>
</dbReference>
<dbReference type="InterPro" id="IPR011601">
    <property type="entry name" value="MurB_C"/>
</dbReference>
<dbReference type="Pfam" id="PF02873">
    <property type="entry name" value="MurB_C"/>
    <property type="match status" value="1"/>
</dbReference>
<comment type="catalytic activity">
    <reaction evidence="15 16">
        <text>UDP-N-acetyl-alpha-D-muramate + NADP(+) = UDP-N-acetyl-3-O-(1-carboxyvinyl)-alpha-D-glucosamine + NADPH + H(+)</text>
        <dbReference type="Rhea" id="RHEA:12248"/>
        <dbReference type="ChEBI" id="CHEBI:15378"/>
        <dbReference type="ChEBI" id="CHEBI:57783"/>
        <dbReference type="ChEBI" id="CHEBI:58349"/>
        <dbReference type="ChEBI" id="CHEBI:68483"/>
        <dbReference type="ChEBI" id="CHEBI:70757"/>
        <dbReference type="EC" id="1.3.1.98"/>
    </reaction>
</comment>
<dbReference type="PANTHER" id="PTHR21071">
    <property type="entry name" value="UDP-N-ACETYLENOLPYRUVOYLGLUCOSAMINE REDUCTASE"/>
    <property type="match status" value="1"/>
</dbReference>
<dbReference type="SUPFAM" id="SSF56194">
    <property type="entry name" value="Uridine diphospho-N-Acetylenolpyruvylglucosamine reductase, MurB, C-terminal domain"/>
    <property type="match status" value="1"/>
</dbReference>
<keyword evidence="10 16" id="KW-0133">Cell shape</keyword>
<dbReference type="GO" id="GO:0008360">
    <property type="term" value="P:regulation of cell shape"/>
    <property type="evidence" value="ECO:0007669"/>
    <property type="project" value="UniProtKB-KW"/>
</dbReference>
<gene>
    <name evidence="16" type="primary">murB</name>
    <name evidence="18" type="ORF">A2847_00400</name>
</gene>
<evidence type="ECO:0000256" key="3">
    <source>
        <dbReference type="ARBA" id="ARBA00004496"/>
    </source>
</evidence>
<evidence type="ECO:0000256" key="4">
    <source>
        <dbReference type="ARBA" id="ARBA00004752"/>
    </source>
</evidence>
<dbReference type="Gene3D" id="3.30.43.10">
    <property type="entry name" value="Uridine Diphospho-n-acetylenolpyruvylglucosamine Reductase, domain 2"/>
    <property type="match status" value="1"/>
</dbReference>
<keyword evidence="8 16" id="KW-0274">FAD</keyword>
<keyword evidence="5 16" id="KW-0963">Cytoplasm</keyword>